<keyword evidence="2" id="KW-1185">Reference proteome</keyword>
<organism evidence="1 2">
    <name type="scientific">Vibrio hepatarius</name>
    <dbReference type="NCBI Taxonomy" id="171383"/>
    <lineage>
        <taxon>Bacteria</taxon>
        <taxon>Pseudomonadati</taxon>
        <taxon>Pseudomonadota</taxon>
        <taxon>Gammaproteobacteria</taxon>
        <taxon>Vibrionales</taxon>
        <taxon>Vibrionaceae</taxon>
        <taxon>Vibrio</taxon>
        <taxon>Vibrio oreintalis group</taxon>
    </lineage>
</organism>
<dbReference type="Proteomes" id="UP000037530">
    <property type="component" value="Unassembled WGS sequence"/>
</dbReference>
<evidence type="ECO:0000313" key="2">
    <source>
        <dbReference type="Proteomes" id="UP000037530"/>
    </source>
</evidence>
<dbReference type="AlphaFoldDB" id="A0A0M0HSX6"/>
<protein>
    <submittedName>
        <fullName evidence="1">Uncharacterized protein</fullName>
    </submittedName>
</protein>
<dbReference type="EMBL" id="LHPI01000037">
    <property type="protein sequence ID" value="KOO05185.1"/>
    <property type="molecule type" value="Genomic_DNA"/>
</dbReference>
<sequence>MTAIIEIHQQDNPKDFDLSDGKQEAKARVTANRITGLMGNTSTNSVRVHLSDIERGLLDTSPNPRGNWRTCWVMYLSKQPCSCRLPRGFGQFNV</sequence>
<evidence type="ECO:0000313" key="1">
    <source>
        <dbReference type="EMBL" id="KOO05185.1"/>
    </source>
</evidence>
<accession>A0A0M0HSX6</accession>
<dbReference type="RefSeq" id="WP_053411072.1">
    <property type="nucleotide sequence ID" value="NZ_LHPI01000037.1"/>
</dbReference>
<gene>
    <name evidence="1" type="ORF">AKJ31_21510</name>
</gene>
<dbReference type="PATRIC" id="fig|171383.3.peg.4385"/>
<name>A0A0M0HSX6_9VIBR</name>
<comment type="caution">
    <text evidence="1">The sequence shown here is derived from an EMBL/GenBank/DDBJ whole genome shotgun (WGS) entry which is preliminary data.</text>
</comment>
<proteinExistence type="predicted"/>
<reference evidence="2" key="1">
    <citation type="submission" date="2015-08" db="EMBL/GenBank/DDBJ databases">
        <title>Vibrio galatheae sp. nov., a novel member of the Vibrionaceae family isolated from the Solomon Islands.</title>
        <authorList>
            <person name="Giubergia S."/>
            <person name="Machado H."/>
            <person name="Mateiu R.V."/>
            <person name="Gram L."/>
        </authorList>
    </citation>
    <scope>NUCLEOTIDE SEQUENCE [LARGE SCALE GENOMIC DNA]</scope>
    <source>
        <strain evidence="2">DSM 19134</strain>
    </source>
</reference>
<dbReference type="STRING" id="171383.AKJ31_21510"/>